<dbReference type="InterPro" id="IPR008271">
    <property type="entry name" value="Ser/Thr_kinase_AS"/>
</dbReference>
<proteinExistence type="inferred from homology"/>
<dbReference type="EMBL" id="JAQMWT010000022">
    <property type="protein sequence ID" value="KAJ8613782.1"/>
    <property type="molecule type" value="Genomic_DNA"/>
</dbReference>
<organism evidence="9 10">
    <name type="scientific">Chrysophaeum taylorii</name>
    <dbReference type="NCBI Taxonomy" id="2483200"/>
    <lineage>
        <taxon>Eukaryota</taxon>
        <taxon>Sar</taxon>
        <taxon>Stramenopiles</taxon>
        <taxon>Ochrophyta</taxon>
        <taxon>Pelagophyceae</taxon>
        <taxon>Pelagomonadales</taxon>
        <taxon>Pelagomonadaceae</taxon>
        <taxon>Chrysophaeum</taxon>
    </lineage>
</organism>
<feature type="binding site" evidence="5">
    <location>
        <position position="47"/>
    </location>
    <ligand>
        <name>ATP</name>
        <dbReference type="ChEBI" id="CHEBI:30616"/>
    </ligand>
</feature>
<keyword evidence="6" id="KW-0723">Serine/threonine-protein kinase</keyword>
<keyword evidence="10" id="KW-1185">Reference proteome</keyword>
<keyword evidence="6" id="KW-0418">Kinase</keyword>
<dbReference type="InterPro" id="IPR011009">
    <property type="entry name" value="Kinase-like_dom_sf"/>
</dbReference>
<dbReference type="SMART" id="SM00220">
    <property type="entry name" value="S_TKc"/>
    <property type="match status" value="1"/>
</dbReference>
<dbReference type="PANTHER" id="PTHR11909">
    <property type="entry name" value="CASEIN KINASE-RELATED"/>
    <property type="match status" value="1"/>
</dbReference>
<dbReference type="PROSITE" id="PS00108">
    <property type="entry name" value="PROTEIN_KINASE_ST"/>
    <property type="match status" value="1"/>
</dbReference>
<dbReference type="PROSITE" id="PS50011">
    <property type="entry name" value="PROTEIN_KINASE_DOM"/>
    <property type="match status" value="1"/>
</dbReference>
<dbReference type="GO" id="GO:0004674">
    <property type="term" value="F:protein serine/threonine kinase activity"/>
    <property type="evidence" value="ECO:0007669"/>
    <property type="project" value="UniProtKB-KW"/>
</dbReference>
<dbReference type="AlphaFoldDB" id="A0AAD7XUD9"/>
<keyword evidence="6" id="KW-0808">Transferase</keyword>
<evidence type="ECO:0000256" key="4">
    <source>
        <dbReference type="ARBA" id="ARBA00023860"/>
    </source>
</evidence>
<accession>A0AAD7XUD9</accession>
<keyword evidence="2 5" id="KW-0547">Nucleotide-binding</keyword>
<gene>
    <name evidence="9" type="ORF">CTAYLR_008862</name>
</gene>
<evidence type="ECO:0000313" key="9">
    <source>
        <dbReference type="EMBL" id="KAJ8613782.1"/>
    </source>
</evidence>
<evidence type="ECO:0000256" key="1">
    <source>
        <dbReference type="ARBA" id="ARBA00012513"/>
    </source>
</evidence>
<comment type="caution">
    <text evidence="9">The sequence shown here is derived from an EMBL/GenBank/DDBJ whole genome shotgun (WGS) entry which is preliminary data.</text>
</comment>
<dbReference type="EC" id="2.7.11.1" evidence="1"/>
<dbReference type="CDD" id="cd14016">
    <property type="entry name" value="STKc_CK1"/>
    <property type="match status" value="1"/>
</dbReference>
<evidence type="ECO:0000256" key="5">
    <source>
        <dbReference type="PROSITE-ProRule" id="PRU10141"/>
    </source>
</evidence>
<evidence type="ECO:0000259" key="8">
    <source>
        <dbReference type="PROSITE" id="PS50011"/>
    </source>
</evidence>
<evidence type="ECO:0000256" key="2">
    <source>
        <dbReference type="ARBA" id="ARBA00022741"/>
    </source>
</evidence>
<feature type="domain" description="Protein kinase" evidence="8">
    <location>
        <begin position="14"/>
        <end position="282"/>
    </location>
</feature>
<feature type="region of interest" description="Disordered" evidence="7">
    <location>
        <begin position="314"/>
        <end position="374"/>
    </location>
</feature>
<keyword evidence="3 5" id="KW-0067">ATP-binding</keyword>
<name>A0AAD7XUD9_9STRA</name>
<evidence type="ECO:0000256" key="6">
    <source>
        <dbReference type="RuleBase" id="RU000304"/>
    </source>
</evidence>
<protein>
    <recommendedName>
        <fullName evidence="4">Casein kinase I</fullName>
        <ecNumber evidence="1">2.7.11.1</ecNumber>
    </recommendedName>
</protein>
<comment type="similarity">
    <text evidence="6">Belongs to the protein kinase superfamily.</text>
</comment>
<sequence length="374" mass="42638">MGPNEMPVRRVRGWTLVKKIGSGSFGEIYQASSCGGGGERSDDVAIKLEALKTRHPQLDYEAQVLSALRGNTGVPTVYWWGTEGAYTAMVIDLLGPSLEDLFNRCGRRFTLKTVLGLARQLINRLEMVHGMSYVHRDVKPDNFLIGRGSRARIVHVIDFGLAKKYRDPHSHQHIPYREDKNLTGTARYASVSTHLGIEPSRRDDLESLGYVLVYLLRGSLPWQGLKADTKAKKYECVLLKKMETAFSDLCYGFPPEFCRYFDCVRNLRFDQKPDYDALRALFRDVQRRESYDADDDTFDWHFLPDKPIPWVAVPPDEPKTNNNAFSQREDHLADPPADPPRRSPRKRETVTRYVDAPNTNATTKRTKLYKSPAA</sequence>
<dbReference type="InterPro" id="IPR050235">
    <property type="entry name" value="CK1_Ser-Thr_kinase"/>
</dbReference>
<evidence type="ECO:0000256" key="3">
    <source>
        <dbReference type="ARBA" id="ARBA00022840"/>
    </source>
</evidence>
<dbReference type="Gene3D" id="1.10.510.10">
    <property type="entry name" value="Transferase(Phosphotransferase) domain 1"/>
    <property type="match status" value="1"/>
</dbReference>
<evidence type="ECO:0000313" key="10">
    <source>
        <dbReference type="Proteomes" id="UP001230188"/>
    </source>
</evidence>
<evidence type="ECO:0000256" key="7">
    <source>
        <dbReference type="SAM" id="MobiDB-lite"/>
    </source>
</evidence>
<dbReference type="PROSITE" id="PS00107">
    <property type="entry name" value="PROTEIN_KINASE_ATP"/>
    <property type="match status" value="1"/>
</dbReference>
<dbReference type="Proteomes" id="UP001230188">
    <property type="component" value="Unassembled WGS sequence"/>
</dbReference>
<dbReference type="GO" id="GO:0005524">
    <property type="term" value="F:ATP binding"/>
    <property type="evidence" value="ECO:0007669"/>
    <property type="project" value="UniProtKB-UniRule"/>
</dbReference>
<dbReference type="InterPro" id="IPR017441">
    <property type="entry name" value="Protein_kinase_ATP_BS"/>
</dbReference>
<dbReference type="Pfam" id="PF00069">
    <property type="entry name" value="Pkinase"/>
    <property type="match status" value="1"/>
</dbReference>
<reference evidence="9" key="1">
    <citation type="submission" date="2023-01" db="EMBL/GenBank/DDBJ databases">
        <title>Metagenome sequencing of chrysophaentin producing Chrysophaeum taylorii.</title>
        <authorList>
            <person name="Davison J."/>
            <person name="Bewley C."/>
        </authorList>
    </citation>
    <scope>NUCLEOTIDE SEQUENCE</scope>
    <source>
        <strain evidence="9">NIES-1699</strain>
    </source>
</reference>
<dbReference type="InterPro" id="IPR000719">
    <property type="entry name" value="Prot_kinase_dom"/>
</dbReference>
<dbReference type="FunFam" id="1.10.510.10:FF:000596">
    <property type="entry name" value="CK1 family protein kinase"/>
    <property type="match status" value="1"/>
</dbReference>
<dbReference type="SUPFAM" id="SSF56112">
    <property type="entry name" value="Protein kinase-like (PK-like)"/>
    <property type="match status" value="1"/>
</dbReference>